<dbReference type="PANTHER" id="PTHR43214">
    <property type="entry name" value="TWO-COMPONENT RESPONSE REGULATOR"/>
    <property type="match status" value="1"/>
</dbReference>
<dbReference type="GO" id="GO:0006355">
    <property type="term" value="P:regulation of DNA-templated transcription"/>
    <property type="evidence" value="ECO:0007669"/>
    <property type="project" value="InterPro"/>
</dbReference>
<evidence type="ECO:0000313" key="6">
    <source>
        <dbReference type="EMBL" id="RRR75865.1"/>
    </source>
</evidence>
<keyword evidence="1 3" id="KW-0597">Phosphoprotein</keyword>
<dbReference type="SUPFAM" id="SSF52172">
    <property type="entry name" value="CheY-like"/>
    <property type="match status" value="1"/>
</dbReference>
<evidence type="ECO:0000313" key="7">
    <source>
        <dbReference type="Proteomes" id="UP000280307"/>
    </source>
</evidence>
<dbReference type="InterPro" id="IPR058245">
    <property type="entry name" value="NreC/VraR/RcsB-like_REC"/>
</dbReference>
<dbReference type="InterPro" id="IPR000792">
    <property type="entry name" value="Tscrpt_reg_LuxR_C"/>
</dbReference>
<dbReference type="SMART" id="SM00421">
    <property type="entry name" value="HTH_LUXR"/>
    <property type="match status" value="1"/>
</dbReference>
<dbReference type="InterPro" id="IPR011006">
    <property type="entry name" value="CheY-like_superfamily"/>
</dbReference>
<dbReference type="CDD" id="cd17535">
    <property type="entry name" value="REC_NarL-like"/>
    <property type="match status" value="1"/>
</dbReference>
<dbReference type="Pfam" id="PF00196">
    <property type="entry name" value="GerE"/>
    <property type="match status" value="1"/>
</dbReference>
<reference evidence="6 7" key="1">
    <citation type="submission" date="2018-12" db="EMBL/GenBank/DDBJ databases">
        <title>Genome Sequence of Candidatus Viridilinea halotolerans isolated from saline sulfide-rich spring.</title>
        <authorList>
            <person name="Grouzdev D.S."/>
            <person name="Burganskaya E.I."/>
            <person name="Krutkina M.S."/>
            <person name="Sukhacheva M.V."/>
            <person name="Gorlenko V.M."/>
        </authorList>
    </citation>
    <scope>NUCLEOTIDE SEQUENCE [LARGE SCALE GENOMIC DNA]</scope>
    <source>
        <strain evidence="6">Chok-6</strain>
    </source>
</reference>
<name>A0A426U782_9CHLR</name>
<dbReference type="InterPro" id="IPR001789">
    <property type="entry name" value="Sig_transdc_resp-reg_receiver"/>
</dbReference>
<dbReference type="PROSITE" id="PS50043">
    <property type="entry name" value="HTH_LUXR_2"/>
    <property type="match status" value="1"/>
</dbReference>
<dbReference type="SMART" id="SM00448">
    <property type="entry name" value="REC"/>
    <property type="match status" value="1"/>
</dbReference>
<dbReference type="GO" id="GO:0000160">
    <property type="term" value="P:phosphorelay signal transduction system"/>
    <property type="evidence" value="ECO:0007669"/>
    <property type="project" value="InterPro"/>
</dbReference>
<sequence>MRVAIKVFLVDDHMVLREGLKALIAPQTDIEVVGEAGDGATAWPQIVACLPDVVIMDISMSGENGIQATERIKQSHPAIKVLVLSVHDDTSYLRQMLAVGASGYILKHTAADALIQAIRVVASAGLYIDPLLADHVVGRYARRPAATTDLLGADLSEREREVVQRVVQGYSNKEIGLQLSLSIKTVETYRARAMEKLGLTSRSALVRYALERGWLRKE</sequence>
<dbReference type="PROSITE" id="PS00622">
    <property type="entry name" value="HTH_LUXR_1"/>
    <property type="match status" value="1"/>
</dbReference>
<dbReference type="GO" id="GO:0003677">
    <property type="term" value="F:DNA binding"/>
    <property type="evidence" value="ECO:0007669"/>
    <property type="project" value="UniProtKB-KW"/>
</dbReference>
<dbReference type="Gene3D" id="3.40.50.2300">
    <property type="match status" value="1"/>
</dbReference>
<dbReference type="InterPro" id="IPR039420">
    <property type="entry name" value="WalR-like"/>
</dbReference>
<proteinExistence type="predicted"/>
<dbReference type="InterPro" id="IPR016032">
    <property type="entry name" value="Sig_transdc_resp-reg_C-effctor"/>
</dbReference>
<accession>A0A426U782</accession>
<feature type="domain" description="Response regulatory" evidence="5">
    <location>
        <begin position="6"/>
        <end position="122"/>
    </location>
</feature>
<protein>
    <submittedName>
        <fullName evidence="6">DNA-binding response regulator</fullName>
    </submittedName>
</protein>
<dbReference type="PROSITE" id="PS50110">
    <property type="entry name" value="RESPONSE_REGULATORY"/>
    <property type="match status" value="1"/>
</dbReference>
<dbReference type="EMBL" id="RSAS01000153">
    <property type="protein sequence ID" value="RRR75865.1"/>
    <property type="molecule type" value="Genomic_DNA"/>
</dbReference>
<gene>
    <name evidence="6" type="ORF">EI684_03855</name>
</gene>
<evidence type="ECO:0000256" key="1">
    <source>
        <dbReference type="ARBA" id="ARBA00022553"/>
    </source>
</evidence>
<dbReference type="SUPFAM" id="SSF46894">
    <property type="entry name" value="C-terminal effector domain of the bipartite response regulators"/>
    <property type="match status" value="1"/>
</dbReference>
<dbReference type="AlphaFoldDB" id="A0A426U782"/>
<dbReference type="Pfam" id="PF00072">
    <property type="entry name" value="Response_reg"/>
    <property type="match status" value="1"/>
</dbReference>
<dbReference type="CDD" id="cd06170">
    <property type="entry name" value="LuxR_C_like"/>
    <property type="match status" value="1"/>
</dbReference>
<evidence type="ECO:0000256" key="3">
    <source>
        <dbReference type="PROSITE-ProRule" id="PRU00169"/>
    </source>
</evidence>
<comment type="caution">
    <text evidence="6">The sequence shown here is derived from an EMBL/GenBank/DDBJ whole genome shotgun (WGS) entry which is preliminary data.</text>
</comment>
<dbReference type="PANTHER" id="PTHR43214:SF43">
    <property type="entry name" value="TWO-COMPONENT RESPONSE REGULATOR"/>
    <property type="match status" value="1"/>
</dbReference>
<dbReference type="Proteomes" id="UP000280307">
    <property type="component" value="Unassembled WGS sequence"/>
</dbReference>
<feature type="domain" description="HTH luxR-type" evidence="4">
    <location>
        <begin position="148"/>
        <end position="213"/>
    </location>
</feature>
<feature type="modified residue" description="4-aspartylphosphate" evidence="3">
    <location>
        <position position="57"/>
    </location>
</feature>
<keyword evidence="2 6" id="KW-0238">DNA-binding</keyword>
<evidence type="ECO:0000259" key="4">
    <source>
        <dbReference type="PROSITE" id="PS50043"/>
    </source>
</evidence>
<organism evidence="6 7">
    <name type="scientific">Candidatus Viridilinea halotolerans</name>
    <dbReference type="NCBI Taxonomy" id="2491704"/>
    <lineage>
        <taxon>Bacteria</taxon>
        <taxon>Bacillati</taxon>
        <taxon>Chloroflexota</taxon>
        <taxon>Chloroflexia</taxon>
        <taxon>Chloroflexales</taxon>
        <taxon>Chloroflexineae</taxon>
        <taxon>Oscillochloridaceae</taxon>
        <taxon>Candidatus Viridilinea</taxon>
    </lineage>
</organism>
<evidence type="ECO:0000256" key="2">
    <source>
        <dbReference type="ARBA" id="ARBA00023125"/>
    </source>
</evidence>
<dbReference type="PRINTS" id="PR00038">
    <property type="entry name" value="HTHLUXR"/>
</dbReference>
<evidence type="ECO:0000259" key="5">
    <source>
        <dbReference type="PROSITE" id="PS50110"/>
    </source>
</evidence>